<dbReference type="HOGENOM" id="CLU_2568073_0_0_11"/>
<dbReference type="PATRIC" id="fig|1200352.3.peg.2297"/>
<dbReference type="KEGG" id="cter:A606_11220"/>
<dbReference type="AlphaFoldDB" id="S4XMJ8"/>
<dbReference type="RefSeq" id="WP_020442232.1">
    <property type="nucleotide sequence ID" value="NC_021663.1"/>
</dbReference>
<accession>S4XMJ8</accession>
<reference evidence="1 2" key="1">
    <citation type="submission" date="2012-06" db="EMBL/GenBank/DDBJ databases">
        <title>Complete genome sequence of Corynebacterium terpenotabidum Y-11 (=DSM 44721).</title>
        <authorList>
            <person name="Ruckert C."/>
            <person name="Albersmeier A."/>
            <person name="Al-Dilaimi A."/>
            <person name="Szczepanowski R."/>
            <person name="Kalinowski J."/>
        </authorList>
    </citation>
    <scope>NUCLEOTIDE SEQUENCE [LARGE SCALE GENOMIC DNA]</scope>
    <source>
        <strain evidence="1 2">Y-11</strain>
    </source>
</reference>
<protein>
    <submittedName>
        <fullName evidence="1">Uncharacterized protein</fullName>
    </submittedName>
</protein>
<dbReference type="EMBL" id="CP003696">
    <property type="protein sequence ID" value="AGP31883.1"/>
    <property type="molecule type" value="Genomic_DNA"/>
</dbReference>
<name>S4XMJ8_9CORY</name>
<dbReference type="Proteomes" id="UP000014809">
    <property type="component" value="Chromosome"/>
</dbReference>
<gene>
    <name evidence="1" type="ORF">A606_11220</name>
</gene>
<sequence length="81" mass="9507">MTGKTLEDTMDELSTEERTAWIQEASEALRDQMMRLRDGRVDDAYERLAVTDEWREETPAEMLREARVAMAKAEERETPTR</sequence>
<keyword evidence="2" id="KW-1185">Reference proteome</keyword>
<proteinExistence type="predicted"/>
<evidence type="ECO:0000313" key="1">
    <source>
        <dbReference type="EMBL" id="AGP31883.1"/>
    </source>
</evidence>
<evidence type="ECO:0000313" key="2">
    <source>
        <dbReference type="Proteomes" id="UP000014809"/>
    </source>
</evidence>
<organism evidence="1 2">
    <name type="scientific">Corynebacterium terpenotabidum Y-11</name>
    <dbReference type="NCBI Taxonomy" id="1200352"/>
    <lineage>
        <taxon>Bacteria</taxon>
        <taxon>Bacillati</taxon>
        <taxon>Actinomycetota</taxon>
        <taxon>Actinomycetes</taxon>
        <taxon>Mycobacteriales</taxon>
        <taxon>Corynebacteriaceae</taxon>
        <taxon>Corynebacterium</taxon>
    </lineage>
</organism>